<dbReference type="Pfam" id="PF22996">
    <property type="entry name" value="C2H2-2nd_BIRD-IDD"/>
    <property type="match status" value="1"/>
</dbReference>
<gene>
    <name evidence="11" type="ORF">HYC85_028096</name>
</gene>
<protein>
    <recommendedName>
        <fullName evidence="13">C2H2-type domain-containing protein</fullName>
    </recommendedName>
</protein>
<dbReference type="EMBL" id="JACBKZ010000014">
    <property type="protein sequence ID" value="KAF5931925.1"/>
    <property type="molecule type" value="Genomic_DNA"/>
</dbReference>
<dbReference type="FunFam" id="3.30.160.60:FF:000131">
    <property type="entry name" value="protein indeterminate-domain 5, chloroplastic-like"/>
    <property type="match status" value="1"/>
</dbReference>
<evidence type="ECO:0000256" key="2">
    <source>
        <dbReference type="ARBA" id="ARBA00022737"/>
    </source>
</evidence>
<evidence type="ECO:0000256" key="3">
    <source>
        <dbReference type="ARBA" id="ARBA00022771"/>
    </source>
</evidence>
<dbReference type="GO" id="GO:0003700">
    <property type="term" value="F:DNA-binding transcription factor activity"/>
    <property type="evidence" value="ECO:0007669"/>
    <property type="project" value="TreeGrafter"/>
</dbReference>
<evidence type="ECO:0000313" key="11">
    <source>
        <dbReference type="EMBL" id="KAF5931925.1"/>
    </source>
</evidence>
<accession>A0A7J7FU89</accession>
<evidence type="ECO:0000256" key="4">
    <source>
        <dbReference type="ARBA" id="ARBA00022833"/>
    </source>
</evidence>
<reference evidence="11 12" key="2">
    <citation type="submission" date="2020-07" db="EMBL/GenBank/DDBJ databases">
        <title>Genome assembly of wild tea tree DASZ reveals pedigree and selection history of tea varieties.</title>
        <authorList>
            <person name="Zhang W."/>
        </authorList>
    </citation>
    <scope>NUCLEOTIDE SEQUENCE [LARGE SCALE GENOMIC DNA]</scope>
    <source>
        <strain evidence="12">cv. G240</strain>
        <tissue evidence="11">Leaf</tissue>
    </source>
</reference>
<evidence type="ECO:0000259" key="10">
    <source>
        <dbReference type="Pfam" id="PF22996"/>
    </source>
</evidence>
<keyword evidence="3" id="KW-0863">Zinc-finger</keyword>
<keyword evidence="5" id="KW-0805">Transcription regulation</keyword>
<comment type="caution">
    <text evidence="11">The sequence shown here is derived from an EMBL/GenBank/DDBJ whole genome shotgun (WGS) entry which is preliminary data.</text>
</comment>
<name>A0A7J7FU89_CAMSI</name>
<evidence type="ECO:0000256" key="5">
    <source>
        <dbReference type="ARBA" id="ARBA00023015"/>
    </source>
</evidence>
<dbReference type="PANTHER" id="PTHR10593:SF236">
    <property type="entry name" value="PROTEIN INDETERMINATE-DOMAIN 11"/>
    <property type="match status" value="1"/>
</dbReference>
<keyword evidence="6" id="KW-0804">Transcription</keyword>
<feature type="region of interest" description="Disordered" evidence="7">
    <location>
        <begin position="1"/>
        <end position="24"/>
    </location>
</feature>
<dbReference type="Proteomes" id="UP000593564">
    <property type="component" value="Unassembled WGS sequence"/>
</dbReference>
<evidence type="ECO:0008006" key="13">
    <source>
        <dbReference type="Google" id="ProtNLM"/>
    </source>
</evidence>
<dbReference type="InterPro" id="IPR055187">
    <property type="entry name" value="C2CH-3rd_BIRD-IDD"/>
</dbReference>
<evidence type="ECO:0000256" key="6">
    <source>
        <dbReference type="ARBA" id="ARBA00023163"/>
    </source>
</evidence>
<feature type="domain" description="BIRD-IDD transcription factor third C2HC zinc finger" evidence="9">
    <location>
        <begin position="148"/>
        <end position="172"/>
    </location>
</feature>
<dbReference type="AlphaFoldDB" id="A0A7J7FU89"/>
<proteinExistence type="predicted"/>
<keyword evidence="1" id="KW-0479">Metal-binding</keyword>
<evidence type="ECO:0000313" key="12">
    <source>
        <dbReference type="Proteomes" id="UP000593564"/>
    </source>
</evidence>
<dbReference type="InterPro" id="IPR055186">
    <property type="entry name" value="C2H2-2nd_BIRD-IDD"/>
</dbReference>
<dbReference type="GO" id="GO:0005634">
    <property type="term" value="C:nucleus"/>
    <property type="evidence" value="ECO:0007669"/>
    <property type="project" value="TreeGrafter"/>
</dbReference>
<dbReference type="GO" id="GO:0008270">
    <property type="term" value="F:zinc ion binding"/>
    <property type="evidence" value="ECO:0007669"/>
    <property type="project" value="UniProtKB-KW"/>
</dbReference>
<evidence type="ECO:0000256" key="1">
    <source>
        <dbReference type="ARBA" id="ARBA00022723"/>
    </source>
</evidence>
<dbReference type="Pfam" id="PF22995">
    <property type="entry name" value="C2CH-3rd_BIRD-IDD"/>
    <property type="match status" value="1"/>
</dbReference>
<evidence type="ECO:0000256" key="7">
    <source>
        <dbReference type="SAM" id="MobiDB-lite"/>
    </source>
</evidence>
<dbReference type="PANTHER" id="PTHR10593">
    <property type="entry name" value="SERINE/THREONINE-PROTEIN KINASE RIO"/>
    <property type="match status" value="1"/>
</dbReference>
<dbReference type="InterPro" id="IPR055185">
    <property type="entry name" value="C2CH-4th_BIRD-IDD"/>
</dbReference>
<feature type="domain" description="BIRD-IDD transcription factor fourth C2HC zinc finger" evidence="8">
    <location>
        <begin position="175"/>
        <end position="210"/>
    </location>
</feature>
<feature type="domain" description="BIRD-IDD transcription factor second C2H2 zinc finger" evidence="10">
    <location>
        <begin position="110"/>
        <end position="144"/>
    </location>
</feature>
<keyword evidence="4" id="KW-0862">Zinc</keyword>
<reference evidence="12" key="1">
    <citation type="journal article" date="2020" name="Nat. Commun.">
        <title>Genome assembly of wild tea tree DASZ reveals pedigree and selection history of tea varieties.</title>
        <authorList>
            <person name="Zhang W."/>
            <person name="Zhang Y."/>
            <person name="Qiu H."/>
            <person name="Guo Y."/>
            <person name="Wan H."/>
            <person name="Zhang X."/>
            <person name="Scossa F."/>
            <person name="Alseekh S."/>
            <person name="Zhang Q."/>
            <person name="Wang P."/>
            <person name="Xu L."/>
            <person name="Schmidt M.H."/>
            <person name="Jia X."/>
            <person name="Li D."/>
            <person name="Zhu A."/>
            <person name="Guo F."/>
            <person name="Chen W."/>
            <person name="Ni D."/>
            <person name="Usadel B."/>
            <person name="Fernie A.R."/>
            <person name="Wen W."/>
        </authorList>
    </citation>
    <scope>NUCLEOTIDE SEQUENCE [LARGE SCALE GENOMIC DNA]</scope>
    <source>
        <strain evidence="12">cv. G240</strain>
    </source>
</reference>
<sequence>MMMKGLPIQRQNSGVEENMSHLTSTSAEFSASSANIPETATIYPHQYAAPPPSTQTQPLVKKKRNLPGNPDLCVRSARRAFREIRIFSFTEEGIICQWKLKQRESKEIIRKKVYVCPETSCVHHDPSRALGDLTGIKKHFSRKHGEKKWKCEKCSKKYAVQSDWKAHSKTCGAREYRCDCGTIFSRRDSFITHRAFCDALTKETARGITSTPFLSSSELPTSPSPTSQSHINNNNNNHNLLQPQLHSHDLHSFPWLDQDQELARILHDDENPNLNPNLGPTFLLQPYHQTLSSSSSPSPHISATALLQKAAQIGATMSATTTTTTNACSPSPFGNLSPAATAGAPPSSLFQEMMASLSSASGFVGYKGDSGRWLVAVTMRVRQETSWVGPKTSLP</sequence>
<evidence type="ECO:0000259" key="8">
    <source>
        <dbReference type="Pfam" id="PF22992"/>
    </source>
</evidence>
<organism evidence="11 12">
    <name type="scientific">Camellia sinensis</name>
    <name type="common">Tea plant</name>
    <name type="synonym">Thea sinensis</name>
    <dbReference type="NCBI Taxonomy" id="4442"/>
    <lineage>
        <taxon>Eukaryota</taxon>
        <taxon>Viridiplantae</taxon>
        <taxon>Streptophyta</taxon>
        <taxon>Embryophyta</taxon>
        <taxon>Tracheophyta</taxon>
        <taxon>Spermatophyta</taxon>
        <taxon>Magnoliopsida</taxon>
        <taxon>eudicotyledons</taxon>
        <taxon>Gunneridae</taxon>
        <taxon>Pentapetalae</taxon>
        <taxon>asterids</taxon>
        <taxon>Ericales</taxon>
        <taxon>Theaceae</taxon>
        <taxon>Camellia</taxon>
    </lineage>
</organism>
<dbReference type="Pfam" id="PF22992">
    <property type="entry name" value="C2CH-4th_BIRD-IDD"/>
    <property type="match status" value="1"/>
</dbReference>
<keyword evidence="2" id="KW-0677">Repeat</keyword>
<feature type="region of interest" description="Disordered" evidence="7">
    <location>
        <begin position="211"/>
        <end position="237"/>
    </location>
</feature>
<dbReference type="InterPro" id="IPR031140">
    <property type="entry name" value="IDD1-16"/>
</dbReference>
<keyword evidence="12" id="KW-1185">Reference proteome</keyword>
<evidence type="ECO:0000259" key="9">
    <source>
        <dbReference type="Pfam" id="PF22995"/>
    </source>
</evidence>
<dbReference type="Gene3D" id="3.30.160.60">
    <property type="entry name" value="Classic Zinc Finger"/>
    <property type="match status" value="1"/>
</dbReference>